<dbReference type="Proteomes" id="UP000093514">
    <property type="component" value="Unassembled WGS sequence"/>
</dbReference>
<dbReference type="Pfam" id="PF00005">
    <property type="entry name" value="ABC_tran"/>
    <property type="match status" value="1"/>
</dbReference>
<feature type="domain" description="ABC transporter" evidence="4">
    <location>
        <begin position="4"/>
        <end position="219"/>
    </location>
</feature>
<dbReference type="InterPro" id="IPR003593">
    <property type="entry name" value="AAA+_ATPase"/>
</dbReference>
<dbReference type="PROSITE" id="PS50893">
    <property type="entry name" value="ABC_TRANSPORTER_2"/>
    <property type="match status" value="1"/>
</dbReference>
<evidence type="ECO:0000259" key="4">
    <source>
        <dbReference type="PROSITE" id="PS50893"/>
    </source>
</evidence>
<dbReference type="PANTHER" id="PTHR24220">
    <property type="entry name" value="IMPORT ATP-BINDING PROTEIN"/>
    <property type="match status" value="1"/>
</dbReference>
<keyword evidence="3" id="KW-0067">ATP-binding</keyword>
<dbReference type="GO" id="GO:0016887">
    <property type="term" value="F:ATP hydrolysis activity"/>
    <property type="evidence" value="ECO:0007669"/>
    <property type="project" value="InterPro"/>
</dbReference>
<proteinExistence type="predicted"/>
<evidence type="ECO:0000256" key="1">
    <source>
        <dbReference type="ARBA" id="ARBA00022448"/>
    </source>
</evidence>
<dbReference type="GO" id="GO:0022857">
    <property type="term" value="F:transmembrane transporter activity"/>
    <property type="evidence" value="ECO:0007669"/>
    <property type="project" value="TreeGrafter"/>
</dbReference>
<dbReference type="InterPro" id="IPR027417">
    <property type="entry name" value="P-loop_NTPase"/>
</dbReference>
<reference evidence="6" key="1">
    <citation type="submission" date="2016-07" db="EMBL/GenBank/DDBJ databases">
        <authorList>
            <person name="Florea S."/>
            <person name="Webb J.S."/>
            <person name="Jaromczyk J."/>
            <person name="Schardl C.L."/>
        </authorList>
    </citation>
    <scope>NUCLEOTIDE SEQUENCE [LARGE SCALE GENOMIC DNA]</scope>
    <source>
        <strain evidence="6">Z6</strain>
    </source>
</reference>
<dbReference type="SMART" id="SM00382">
    <property type="entry name" value="AAA"/>
    <property type="match status" value="1"/>
</dbReference>
<dbReference type="EMBL" id="LWDV01000008">
    <property type="protein sequence ID" value="OCL26901.1"/>
    <property type="molecule type" value="Genomic_DNA"/>
</dbReference>
<keyword evidence="1" id="KW-0813">Transport</keyword>
<dbReference type="RefSeq" id="WP_068716247.1">
    <property type="nucleotide sequence ID" value="NZ_LWDV01000008.1"/>
</dbReference>
<dbReference type="GO" id="GO:0005886">
    <property type="term" value="C:plasma membrane"/>
    <property type="evidence" value="ECO:0007669"/>
    <property type="project" value="TreeGrafter"/>
</dbReference>
<evidence type="ECO:0000256" key="3">
    <source>
        <dbReference type="ARBA" id="ARBA00022840"/>
    </source>
</evidence>
<dbReference type="AlphaFoldDB" id="A0A1C0A9D0"/>
<keyword evidence="6" id="KW-1185">Reference proteome</keyword>
<dbReference type="PANTHER" id="PTHR24220:SF86">
    <property type="entry name" value="ABC TRANSPORTER ABCH.1"/>
    <property type="match status" value="1"/>
</dbReference>
<dbReference type="OrthoDB" id="9802264at2"/>
<evidence type="ECO:0000256" key="2">
    <source>
        <dbReference type="ARBA" id="ARBA00022741"/>
    </source>
</evidence>
<reference evidence="5 6" key="2">
    <citation type="submission" date="2016-08" db="EMBL/GenBank/DDBJ databases">
        <title>Orenia metallireducens sp. nov. strain Z6, a Novel Metal-reducing Firmicute from the Deep Subsurface.</title>
        <authorList>
            <person name="Maxim B.I."/>
            <person name="Kenneth K."/>
            <person name="Flynn T.M."/>
            <person name="Oloughlin E.J."/>
            <person name="Locke R.A."/>
            <person name="Weber J.R."/>
            <person name="Egan S.M."/>
            <person name="Mackie R.I."/>
            <person name="Cann I.K."/>
        </authorList>
    </citation>
    <scope>NUCLEOTIDE SEQUENCE [LARGE SCALE GENOMIC DNA]</scope>
    <source>
        <strain evidence="5 6">Z6</strain>
    </source>
</reference>
<dbReference type="InterPro" id="IPR017871">
    <property type="entry name" value="ABC_transporter-like_CS"/>
</dbReference>
<evidence type="ECO:0000313" key="6">
    <source>
        <dbReference type="Proteomes" id="UP000093514"/>
    </source>
</evidence>
<dbReference type="FunFam" id="3.40.50.300:FF:000032">
    <property type="entry name" value="Export ABC transporter ATP-binding protein"/>
    <property type="match status" value="1"/>
</dbReference>
<accession>A0A1C0A9D0</accession>
<dbReference type="GO" id="GO:0005524">
    <property type="term" value="F:ATP binding"/>
    <property type="evidence" value="ECO:0007669"/>
    <property type="project" value="UniProtKB-KW"/>
</dbReference>
<comment type="caution">
    <text evidence="5">The sequence shown here is derived from an EMBL/GenBank/DDBJ whole genome shotgun (WGS) entry which is preliminary data.</text>
</comment>
<dbReference type="InterPro" id="IPR015854">
    <property type="entry name" value="ABC_transpr_LolD-like"/>
</dbReference>
<dbReference type="SUPFAM" id="SSF52540">
    <property type="entry name" value="P-loop containing nucleoside triphosphate hydrolases"/>
    <property type="match status" value="1"/>
</dbReference>
<evidence type="ECO:0000313" key="5">
    <source>
        <dbReference type="EMBL" id="OCL26901.1"/>
    </source>
</evidence>
<dbReference type="CDD" id="cd03255">
    <property type="entry name" value="ABC_MJ0796_LolCDE_FtsE"/>
    <property type="match status" value="1"/>
</dbReference>
<dbReference type="InterPro" id="IPR017911">
    <property type="entry name" value="MacB-like_ATP-bd"/>
</dbReference>
<dbReference type="PROSITE" id="PS00211">
    <property type="entry name" value="ABC_TRANSPORTER_1"/>
    <property type="match status" value="1"/>
</dbReference>
<dbReference type="Gene3D" id="3.40.50.300">
    <property type="entry name" value="P-loop containing nucleotide triphosphate hydrolases"/>
    <property type="match status" value="1"/>
</dbReference>
<keyword evidence="2" id="KW-0547">Nucleotide-binding</keyword>
<dbReference type="InterPro" id="IPR003439">
    <property type="entry name" value="ABC_transporter-like_ATP-bd"/>
</dbReference>
<protein>
    <submittedName>
        <fullName evidence="5">GTPase</fullName>
    </submittedName>
</protein>
<dbReference type="GO" id="GO:0098796">
    <property type="term" value="C:membrane protein complex"/>
    <property type="evidence" value="ECO:0007669"/>
    <property type="project" value="UniProtKB-ARBA"/>
</dbReference>
<gene>
    <name evidence="5" type="ORF">U472_05280</name>
</gene>
<sequence length="219" mass="24412">MGLITLENVSKIYDGDVRALDDVSLEIKHGEWVSIMGPSGSGKSTMLNLIGCMDTPSKGVVKIDGIDISKLNKKELTKVRREKIGLVFQQFHLVPYLTAVENVMVAQYYHSMADEDEALKALERVGLGHRANHLPKELSGGEQQRVCIARALINYPKLILADEPTGNLDKENEQIVVNLFEELHKQGHSILMVTHDPKVGQLAERQIILEHGKKLKSDK</sequence>
<organism evidence="5 6">
    <name type="scientific">Orenia metallireducens</name>
    <dbReference type="NCBI Taxonomy" id="1413210"/>
    <lineage>
        <taxon>Bacteria</taxon>
        <taxon>Bacillati</taxon>
        <taxon>Bacillota</taxon>
        <taxon>Clostridia</taxon>
        <taxon>Halanaerobiales</taxon>
        <taxon>Halobacteroidaceae</taxon>
        <taxon>Orenia</taxon>
    </lineage>
</organism>
<name>A0A1C0A9D0_9FIRM</name>